<evidence type="ECO:0000259" key="4">
    <source>
        <dbReference type="PROSITE" id="PS50949"/>
    </source>
</evidence>
<evidence type="ECO:0000313" key="5">
    <source>
        <dbReference type="EMBL" id="SMQ85464.1"/>
    </source>
</evidence>
<keyword evidence="2" id="KW-0238">DNA-binding</keyword>
<evidence type="ECO:0000313" key="6">
    <source>
        <dbReference type="Proteomes" id="UP000194474"/>
    </source>
</evidence>
<feature type="domain" description="HTH gntR-type" evidence="4">
    <location>
        <begin position="1"/>
        <end position="68"/>
    </location>
</feature>
<evidence type="ECO:0000256" key="1">
    <source>
        <dbReference type="ARBA" id="ARBA00023015"/>
    </source>
</evidence>
<dbReference type="SUPFAM" id="SSF46785">
    <property type="entry name" value="Winged helix' DNA-binding domain"/>
    <property type="match status" value="1"/>
</dbReference>
<dbReference type="Gene3D" id="1.20.120.530">
    <property type="entry name" value="GntR ligand-binding domain-like"/>
    <property type="match status" value="1"/>
</dbReference>
<dbReference type="InterPro" id="IPR000524">
    <property type="entry name" value="Tscrpt_reg_HTH_GntR"/>
</dbReference>
<dbReference type="PANTHER" id="PTHR43537:SF49">
    <property type="entry name" value="TRANSCRIPTIONAL REGULATORY PROTEIN"/>
    <property type="match status" value="1"/>
</dbReference>
<reference evidence="6" key="1">
    <citation type="submission" date="2017-04" db="EMBL/GenBank/DDBJ databases">
        <authorList>
            <person name="Varghese N."/>
            <person name="Submissions S."/>
        </authorList>
    </citation>
    <scope>NUCLEOTIDE SEQUENCE [LARGE SCALE GENOMIC DNA]</scope>
</reference>
<dbReference type="Gene3D" id="1.10.10.10">
    <property type="entry name" value="Winged helix-like DNA-binding domain superfamily/Winged helix DNA-binding domain"/>
    <property type="match status" value="1"/>
</dbReference>
<dbReference type="InterPro" id="IPR008920">
    <property type="entry name" value="TF_FadR/GntR_C"/>
</dbReference>
<dbReference type="EMBL" id="FXWK01000002">
    <property type="protein sequence ID" value="SMQ85464.1"/>
    <property type="molecule type" value="Genomic_DNA"/>
</dbReference>
<dbReference type="GO" id="GO:0003700">
    <property type="term" value="F:DNA-binding transcription factor activity"/>
    <property type="evidence" value="ECO:0007669"/>
    <property type="project" value="InterPro"/>
</dbReference>
<keyword evidence="3" id="KW-0804">Transcription</keyword>
<dbReference type="SUPFAM" id="SSF48008">
    <property type="entry name" value="GntR ligand-binding domain-like"/>
    <property type="match status" value="1"/>
</dbReference>
<dbReference type="Proteomes" id="UP000194474">
    <property type="component" value="Unassembled WGS sequence"/>
</dbReference>
<name>A0A1Y6G6S9_9HYPH</name>
<dbReference type="InterPro" id="IPR036390">
    <property type="entry name" value="WH_DNA-bd_sf"/>
</dbReference>
<dbReference type="CDD" id="cd07377">
    <property type="entry name" value="WHTH_GntR"/>
    <property type="match status" value="1"/>
</dbReference>
<sequence length="220" mass="24377">MSNAASIRQALENAILNGDHPPGSKLDLDKLAQQFECSRTPIRDVLHQLEASGLVRVAPKRGTFVTLWTFEQITERFEVMAEIEAACARLAARRISDVELNDLSAAQEACRQAAAAGDPEAYYLVNTDFHRCLYNATHNSFLVAEATRLNTMLQPYRRLQLRSRRRLATSLAEHQEILDAIRAGDAESAARATHAHIVVQGDRFHDLVAAMAAEANSKRA</sequence>
<proteinExistence type="predicted"/>
<dbReference type="SMART" id="SM00345">
    <property type="entry name" value="HTH_GNTR"/>
    <property type="match status" value="1"/>
</dbReference>
<dbReference type="PANTHER" id="PTHR43537">
    <property type="entry name" value="TRANSCRIPTIONAL REGULATOR, GNTR FAMILY"/>
    <property type="match status" value="1"/>
</dbReference>
<dbReference type="GO" id="GO:0003677">
    <property type="term" value="F:DNA binding"/>
    <property type="evidence" value="ECO:0007669"/>
    <property type="project" value="UniProtKB-KW"/>
</dbReference>
<evidence type="ECO:0000256" key="2">
    <source>
        <dbReference type="ARBA" id="ARBA00023125"/>
    </source>
</evidence>
<keyword evidence="1" id="KW-0805">Transcription regulation</keyword>
<accession>A0A1Y6G6S9</accession>
<dbReference type="OrthoDB" id="9789310at2"/>
<dbReference type="Pfam" id="PF07729">
    <property type="entry name" value="FCD"/>
    <property type="match status" value="1"/>
</dbReference>
<dbReference type="PROSITE" id="PS50949">
    <property type="entry name" value="HTH_GNTR"/>
    <property type="match status" value="1"/>
</dbReference>
<dbReference type="AlphaFoldDB" id="A0A1Y6G6S9"/>
<dbReference type="RefSeq" id="WP_086471130.1">
    <property type="nucleotide sequence ID" value="NZ_FXWK01000002.1"/>
</dbReference>
<dbReference type="InterPro" id="IPR011711">
    <property type="entry name" value="GntR_C"/>
</dbReference>
<organism evidence="5 6">
    <name type="scientific">Devosia lucknowensis</name>
    <dbReference type="NCBI Taxonomy" id="1096929"/>
    <lineage>
        <taxon>Bacteria</taxon>
        <taxon>Pseudomonadati</taxon>
        <taxon>Pseudomonadota</taxon>
        <taxon>Alphaproteobacteria</taxon>
        <taxon>Hyphomicrobiales</taxon>
        <taxon>Devosiaceae</taxon>
        <taxon>Devosia</taxon>
    </lineage>
</organism>
<gene>
    <name evidence="5" type="ORF">SAMN06295905_2741</name>
</gene>
<dbReference type="InterPro" id="IPR036388">
    <property type="entry name" value="WH-like_DNA-bd_sf"/>
</dbReference>
<evidence type="ECO:0000256" key="3">
    <source>
        <dbReference type="ARBA" id="ARBA00023163"/>
    </source>
</evidence>
<keyword evidence="6" id="KW-1185">Reference proteome</keyword>
<protein>
    <submittedName>
        <fullName evidence="5">Transcriptional regulator, GntR family</fullName>
    </submittedName>
</protein>
<dbReference type="Pfam" id="PF00392">
    <property type="entry name" value="GntR"/>
    <property type="match status" value="1"/>
</dbReference>
<dbReference type="SMART" id="SM00895">
    <property type="entry name" value="FCD"/>
    <property type="match status" value="1"/>
</dbReference>